<organism evidence="2">
    <name type="scientific">Fusarium oxysporum f. sp. melonis 26406</name>
    <dbReference type="NCBI Taxonomy" id="1089452"/>
    <lineage>
        <taxon>Eukaryota</taxon>
        <taxon>Fungi</taxon>
        <taxon>Dikarya</taxon>
        <taxon>Ascomycota</taxon>
        <taxon>Pezizomycotina</taxon>
        <taxon>Sordariomycetes</taxon>
        <taxon>Hypocreomycetidae</taxon>
        <taxon>Hypocreales</taxon>
        <taxon>Nectriaceae</taxon>
        <taxon>Fusarium</taxon>
        <taxon>Fusarium oxysporum species complex</taxon>
    </lineage>
</organism>
<evidence type="ECO:0000256" key="1">
    <source>
        <dbReference type="SAM" id="MobiDB-lite"/>
    </source>
</evidence>
<evidence type="ECO:0000313" key="2">
    <source>
        <dbReference type="EMBL" id="EXK23761.1"/>
    </source>
</evidence>
<reference evidence="2" key="1">
    <citation type="submission" date="2012-04" db="EMBL/GenBank/DDBJ databases">
        <title>The Genome Sequence of Fusarium oxysporum melonis.</title>
        <authorList>
            <consortium name="The Broad Institute Genome Sequencing Platform"/>
            <person name="Ma L.-J."/>
            <person name="Gale L.R."/>
            <person name="Schwartz D.C."/>
            <person name="Zhou S."/>
            <person name="Corby-Kistler H."/>
            <person name="Young S.K."/>
            <person name="Zeng Q."/>
            <person name="Gargeya S."/>
            <person name="Fitzgerald M."/>
            <person name="Haas B."/>
            <person name="Abouelleil A."/>
            <person name="Alvarado L."/>
            <person name="Arachchi H.M."/>
            <person name="Berlin A."/>
            <person name="Brown A."/>
            <person name="Chapman S.B."/>
            <person name="Chen Z."/>
            <person name="Dunbar C."/>
            <person name="Freedman E."/>
            <person name="Gearin G."/>
            <person name="Goldberg J."/>
            <person name="Griggs A."/>
            <person name="Gujja S."/>
            <person name="Heiman D."/>
            <person name="Howarth C."/>
            <person name="Larson L."/>
            <person name="Lui A."/>
            <person name="MacDonald P.J.P."/>
            <person name="Montmayeur A."/>
            <person name="Murphy C."/>
            <person name="Neiman D."/>
            <person name="Pearson M."/>
            <person name="Priest M."/>
            <person name="Roberts A."/>
            <person name="Saif S."/>
            <person name="Shea T."/>
            <person name="Shenoy N."/>
            <person name="Sisk P."/>
            <person name="Stolte C."/>
            <person name="Sykes S."/>
            <person name="Wortman J."/>
            <person name="Nusbaum C."/>
            <person name="Birren B."/>
        </authorList>
    </citation>
    <scope>NUCLEOTIDE SEQUENCE</scope>
    <source>
        <strain evidence="2">26406</strain>
    </source>
</reference>
<feature type="compositionally biased region" description="Pro residues" evidence="1">
    <location>
        <begin position="150"/>
        <end position="159"/>
    </location>
</feature>
<dbReference type="Proteomes" id="UP000030703">
    <property type="component" value="Unassembled WGS sequence"/>
</dbReference>
<feature type="compositionally biased region" description="Low complexity" evidence="1">
    <location>
        <begin position="47"/>
        <end position="57"/>
    </location>
</feature>
<protein>
    <submittedName>
        <fullName evidence="2">Uncharacterized protein</fullName>
    </submittedName>
</protein>
<dbReference type="EMBL" id="KI980578">
    <property type="protein sequence ID" value="EXK23761.1"/>
    <property type="molecule type" value="Genomic_DNA"/>
</dbReference>
<dbReference type="VEuPathDB" id="FungiDB:FOMG_19479"/>
<proteinExistence type="predicted"/>
<reference evidence="2" key="2">
    <citation type="submission" date="2014-02" db="EMBL/GenBank/DDBJ databases">
        <title>Annotation of the Genome Sequence of Fusarium oxysporum f. sp. melonis 26406.</title>
        <authorList>
            <consortium name="The Broad Institute Genomics Platform"/>
            <person name="Ma L.-J."/>
            <person name="Corby-Kistler H."/>
            <person name="Broz K."/>
            <person name="Gale L.R."/>
            <person name="Jonkers W."/>
            <person name="O'Donnell K."/>
            <person name="Ploetz R."/>
            <person name="Steinberg C."/>
            <person name="Schwartz D.C."/>
            <person name="VanEtten H."/>
            <person name="Zhou S."/>
            <person name="Young S.K."/>
            <person name="Zeng Q."/>
            <person name="Gargeya S."/>
            <person name="Fitzgerald M."/>
            <person name="Abouelleil A."/>
            <person name="Alvarado L."/>
            <person name="Chapman S.B."/>
            <person name="Gainer-Dewar J."/>
            <person name="Goldberg J."/>
            <person name="Griggs A."/>
            <person name="Gujja S."/>
            <person name="Hansen M."/>
            <person name="Howarth C."/>
            <person name="Imamovic A."/>
            <person name="Ireland A."/>
            <person name="Larimer J."/>
            <person name="McCowan C."/>
            <person name="Murphy C."/>
            <person name="Pearson M."/>
            <person name="Poon T.W."/>
            <person name="Priest M."/>
            <person name="Roberts A."/>
            <person name="Saif S."/>
            <person name="Shea T."/>
            <person name="Sykes S."/>
            <person name="Wortman J."/>
            <person name="Nusbaum C."/>
            <person name="Birren B."/>
        </authorList>
    </citation>
    <scope>NUCLEOTIDE SEQUENCE</scope>
    <source>
        <strain evidence="2">26406</strain>
    </source>
</reference>
<feature type="region of interest" description="Disordered" evidence="1">
    <location>
        <begin position="1"/>
        <end position="171"/>
    </location>
</feature>
<sequence>MSTHSLEADTVQYSSSLPPSSSQHCPPQTYPLVQEYHQRQQQHQHQHPPQQHPQQQHPHPPPSPAHPAYHPYPPYGPRDPPIKGRPAEDGCRSNSTGHAPEGMPSTSHPLPRSMAPPPPPGAYSDSPPRHMNYEVAPSMPPTPDGYRAPSFPPPTPVPHQTPYEPHGGYPYPSTPHEPFYSVYSTSIPAKKKNTRASQVRAFCDLEARKF</sequence>
<gene>
    <name evidence="2" type="ORF">FOMG_19479</name>
</gene>
<dbReference type="AlphaFoldDB" id="W9ZRL0"/>
<name>W9ZRL0_FUSOX</name>
<feature type="compositionally biased region" description="Basic and acidic residues" evidence="1">
    <location>
        <begin position="80"/>
        <end position="91"/>
    </location>
</feature>
<dbReference type="HOGENOM" id="CLU_1310183_0_0_1"/>
<accession>W9ZRL0</accession>
<feature type="compositionally biased region" description="Pro residues" evidence="1">
    <location>
        <begin position="58"/>
        <end position="79"/>
    </location>
</feature>